<organism evidence="2 3">
    <name type="scientific">Leersia perrieri</name>
    <dbReference type="NCBI Taxonomy" id="77586"/>
    <lineage>
        <taxon>Eukaryota</taxon>
        <taxon>Viridiplantae</taxon>
        <taxon>Streptophyta</taxon>
        <taxon>Embryophyta</taxon>
        <taxon>Tracheophyta</taxon>
        <taxon>Spermatophyta</taxon>
        <taxon>Magnoliopsida</taxon>
        <taxon>Liliopsida</taxon>
        <taxon>Poales</taxon>
        <taxon>Poaceae</taxon>
        <taxon>BOP clade</taxon>
        <taxon>Oryzoideae</taxon>
        <taxon>Oryzeae</taxon>
        <taxon>Oryzinae</taxon>
        <taxon>Leersia</taxon>
    </lineage>
</organism>
<evidence type="ECO:0000313" key="2">
    <source>
        <dbReference type="EnsemblPlants" id="LPERR03G30480.1"/>
    </source>
</evidence>
<dbReference type="HOGENOM" id="CLU_1770729_0_0_1"/>
<reference evidence="2" key="3">
    <citation type="submission" date="2015-04" db="UniProtKB">
        <authorList>
            <consortium name="EnsemblPlants"/>
        </authorList>
    </citation>
    <scope>IDENTIFICATION</scope>
</reference>
<evidence type="ECO:0000313" key="3">
    <source>
        <dbReference type="Proteomes" id="UP000032180"/>
    </source>
</evidence>
<dbReference type="Gramene" id="LPERR03G30480.1">
    <property type="protein sequence ID" value="LPERR03G30480.1"/>
    <property type="gene ID" value="LPERR03G30480"/>
</dbReference>
<dbReference type="InterPro" id="IPR013201">
    <property type="entry name" value="Prot_inhib_I29"/>
</dbReference>
<dbReference type="EnsemblPlants" id="LPERR03G30480.1">
    <property type="protein sequence ID" value="LPERR03G30480.1"/>
    <property type="gene ID" value="LPERR03G30480"/>
</dbReference>
<keyword evidence="3" id="KW-1185">Reference proteome</keyword>
<dbReference type="AlphaFoldDB" id="A0A0D9VZQ4"/>
<accession>A0A0D9VZQ4</accession>
<protein>
    <recommendedName>
        <fullName evidence="1">Cathepsin propeptide inhibitor domain-containing protein</fullName>
    </recommendedName>
</protein>
<dbReference type="Pfam" id="PF08246">
    <property type="entry name" value="Inhibitor_I29"/>
    <property type="match status" value="1"/>
</dbReference>
<feature type="domain" description="Cathepsin propeptide inhibitor" evidence="1">
    <location>
        <begin position="70"/>
        <end position="104"/>
    </location>
</feature>
<dbReference type="STRING" id="77586.A0A0D9VZQ4"/>
<reference evidence="3" key="2">
    <citation type="submission" date="2013-12" db="EMBL/GenBank/DDBJ databases">
        <authorList>
            <person name="Yu Y."/>
            <person name="Lee S."/>
            <person name="de Baynast K."/>
            <person name="Wissotski M."/>
            <person name="Liu L."/>
            <person name="Talag J."/>
            <person name="Goicoechea J."/>
            <person name="Angelova A."/>
            <person name="Jetty R."/>
            <person name="Kudrna D."/>
            <person name="Golser W."/>
            <person name="Rivera L."/>
            <person name="Zhang J."/>
            <person name="Wing R."/>
        </authorList>
    </citation>
    <scope>NUCLEOTIDE SEQUENCE</scope>
</reference>
<evidence type="ECO:0000259" key="1">
    <source>
        <dbReference type="Pfam" id="PF08246"/>
    </source>
</evidence>
<proteinExistence type="predicted"/>
<sequence length="147" mass="16976">MSIEASLLARLLRDEWVAREAARFAAAAAQRSGGRRHRISSRGTLGIRRLLGKSVTDKDVESDDAIWALYERWCEAYNKERDHAEMARRFKVFKDSVEGVHENNVVDDLVYLGRFCDGIDEQQMLQLKNEAIRREPMMRCMAGCWRA</sequence>
<reference evidence="2 3" key="1">
    <citation type="submission" date="2012-08" db="EMBL/GenBank/DDBJ databases">
        <title>Oryza genome evolution.</title>
        <authorList>
            <person name="Wing R.A."/>
        </authorList>
    </citation>
    <scope>NUCLEOTIDE SEQUENCE</scope>
</reference>
<dbReference type="Gene3D" id="1.10.287.2250">
    <property type="match status" value="1"/>
</dbReference>
<name>A0A0D9VZQ4_9ORYZ</name>
<dbReference type="Proteomes" id="UP000032180">
    <property type="component" value="Chromosome 3"/>
</dbReference>